<proteinExistence type="inferred from homology"/>
<dbReference type="InterPro" id="IPR050546">
    <property type="entry name" value="Glycosyl_Hydrlase_16"/>
</dbReference>
<dbReference type="GO" id="GO:0005975">
    <property type="term" value="P:carbohydrate metabolic process"/>
    <property type="evidence" value="ECO:0007669"/>
    <property type="project" value="InterPro"/>
</dbReference>
<dbReference type="Proteomes" id="UP000184147">
    <property type="component" value="Unassembled WGS sequence"/>
</dbReference>
<evidence type="ECO:0000313" key="7">
    <source>
        <dbReference type="Proteomes" id="UP000184147"/>
    </source>
</evidence>
<dbReference type="GO" id="GO:0004553">
    <property type="term" value="F:hydrolase activity, hydrolyzing O-glycosyl compounds"/>
    <property type="evidence" value="ECO:0007669"/>
    <property type="project" value="InterPro"/>
</dbReference>
<dbReference type="PANTHER" id="PTHR10963:SF55">
    <property type="entry name" value="GLYCOSIDE HYDROLASE FAMILY 16 PROTEIN"/>
    <property type="match status" value="1"/>
</dbReference>
<protein>
    <submittedName>
        <fullName evidence="6">Por secretion system C-terminal sorting domain-containing protein</fullName>
    </submittedName>
</protein>
<dbReference type="PANTHER" id="PTHR10963">
    <property type="entry name" value="GLYCOSYL HYDROLASE-RELATED"/>
    <property type="match status" value="1"/>
</dbReference>
<feature type="signal peptide" evidence="3">
    <location>
        <begin position="1"/>
        <end position="22"/>
    </location>
</feature>
<dbReference type="EMBL" id="FQVQ01000006">
    <property type="protein sequence ID" value="SHF30561.1"/>
    <property type="molecule type" value="Genomic_DNA"/>
</dbReference>
<dbReference type="Gene3D" id="2.60.120.200">
    <property type="match status" value="1"/>
</dbReference>
<dbReference type="Pfam" id="PF00041">
    <property type="entry name" value="fn3"/>
    <property type="match status" value="1"/>
</dbReference>
<keyword evidence="2 3" id="KW-0732">Signal</keyword>
<evidence type="ECO:0000313" key="6">
    <source>
        <dbReference type="EMBL" id="SHF30561.1"/>
    </source>
</evidence>
<evidence type="ECO:0000256" key="1">
    <source>
        <dbReference type="ARBA" id="ARBA00006865"/>
    </source>
</evidence>
<evidence type="ECO:0000259" key="4">
    <source>
        <dbReference type="PROSITE" id="PS50853"/>
    </source>
</evidence>
<dbReference type="RefSeq" id="WP_143161742.1">
    <property type="nucleotide sequence ID" value="NZ_FQVQ01000006.1"/>
</dbReference>
<reference evidence="6 7" key="1">
    <citation type="submission" date="2016-11" db="EMBL/GenBank/DDBJ databases">
        <authorList>
            <person name="Jaros S."/>
            <person name="Januszkiewicz K."/>
            <person name="Wedrychowicz H."/>
        </authorList>
    </citation>
    <scope>NUCLEOTIDE SEQUENCE [LARGE SCALE GENOMIC DNA]</scope>
    <source>
        <strain evidence="6 7">DSM 25660</strain>
    </source>
</reference>
<dbReference type="NCBIfam" id="TIGR04183">
    <property type="entry name" value="Por_Secre_tail"/>
    <property type="match status" value="1"/>
</dbReference>
<feature type="domain" description="Fibronectin type-III" evidence="4">
    <location>
        <begin position="286"/>
        <end position="378"/>
    </location>
</feature>
<dbReference type="InterPro" id="IPR013320">
    <property type="entry name" value="ConA-like_dom_sf"/>
</dbReference>
<keyword evidence="7" id="KW-1185">Reference proteome</keyword>
<feature type="domain" description="GH16" evidence="5">
    <location>
        <begin position="19"/>
        <end position="282"/>
    </location>
</feature>
<dbReference type="STRING" id="1124188.SAMN05444377_106108"/>
<dbReference type="SUPFAM" id="SSF49899">
    <property type="entry name" value="Concanavalin A-like lectins/glucanases"/>
    <property type="match status" value="1"/>
</dbReference>
<feature type="chain" id="PRO_5012363997" evidence="3">
    <location>
        <begin position="23"/>
        <end position="567"/>
    </location>
</feature>
<dbReference type="InterPro" id="IPR000757">
    <property type="entry name" value="Beta-glucanase-like"/>
</dbReference>
<organism evidence="6 7">
    <name type="scientific">Flavobacterium fontis</name>
    <dbReference type="NCBI Taxonomy" id="1124188"/>
    <lineage>
        <taxon>Bacteria</taxon>
        <taxon>Pseudomonadati</taxon>
        <taxon>Bacteroidota</taxon>
        <taxon>Flavobacteriia</taxon>
        <taxon>Flavobacteriales</taxon>
        <taxon>Flavobacteriaceae</taxon>
        <taxon>Flavobacterium</taxon>
    </lineage>
</organism>
<dbReference type="AlphaFoldDB" id="A0A1M5AJY0"/>
<dbReference type="Pfam" id="PF00722">
    <property type="entry name" value="Glyco_hydro_16"/>
    <property type="match status" value="1"/>
</dbReference>
<dbReference type="PROSITE" id="PS50853">
    <property type="entry name" value="FN3"/>
    <property type="match status" value="1"/>
</dbReference>
<dbReference type="OrthoDB" id="9809583at2"/>
<accession>A0A1M5AJY0</accession>
<dbReference type="SUPFAM" id="SSF49265">
    <property type="entry name" value="Fibronectin type III"/>
    <property type="match status" value="1"/>
</dbReference>
<dbReference type="InterPro" id="IPR003961">
    <property type="entry name" value="FN3_dom"/>
</dbReference>
<evidence type="ECO:0000259" key="5">
    <source>
        <dbReference type="PROSITE" id="PS51762"/>
    </source>
</evidence>
<evidence type="ECO:0000256" key="2">
    <source>
        <dbReference type="ARBA" id="ARBA00022729"/>
    </source>
</evidence>
<dbReference type="InterPro" id="IPR013783">
    <property type="entry name" value="Ig-like_fold"/>
</dbReference>
<sequence length="567" mass="61942">MKRKLHCLLLWSLLALVQTGYAQLDVIYNDLVWSDEFDTNGAVNSAKWHHQTQIPPGGNWYNGEVQHYTNRLDNSFVSNGNLHIVAKRETFTDQNVTKLFTSARLNSKFAFTYGRVDIRAKAPNAQGTWPALWLLGRNINEDGGFFDAVYGNTSWPACGEIDIMEHGIFPNQPLNYIGAAIHTPSSFGNTINKGGIQASDIAQNYHVYSMNWSPNQITFLLDGVAYYTYNPAVKNASTWPFNAEQYLLLNIAMGGFAGSIPSSYTQTSMIIDYVRVYQNTVPDTAAPLNFTATVGAVTSSTIQLLLNATDNSGTVSYTITYPGGTPQTVFGTSGQQRSVTMANLTPNTPYTFTITASDASGNQAANNPQQVNVSTVPVQGCAGTSNEAQQGTFTTGYNYLFETFGTDVRITFELLDTGRVGLVALLWRQSPFTEFQMTNTTGQTFTYTLTGQTPGATINYAVKFAYAGGLSVTRYFSYVVGSNCALELSSPDALSFQVLNPASHELLLQASLPIDKVAIHDMMGQEVLTAYTATNRIPIQALAPGLYLVTVYAEGQKRTQKVVITQP</sequence>
<comment type="similarity">
    <text evidence="1">Belongs to the glycosyl hydrolase 16 family.</text>
</comment>
<dbReference type="InterPro" id="IPR026444">
    <property type="entry name" value="Secre_tail"/>
</dbReference>
<dbReference type="Pfam" id="PF18962">
    <property type="entry name" value="Por_Secre_tail"/>
    <property type="match status" value="1"/>
</dbReference>
<dbReference type="InterPro" id="IPR036116">
    <property type="entry name" value="FN3_sf"/>
</dbReference>
<dbReference type="Gene3D" id="2.60.40.10">
    <property type="entry name" value="Immunoglobulins"/>
    <property type="match status" value="1"/>
</dbReference>
<dbReference type="PROSITE" id="PS51762">
    <property type="entry name" value="GH16_2"/>
    <property type="match status" value="1"/>
</dbReference>
<name>A0A1M5AJY0_9FLAO</name>
<gene>
    <name evidence="6" type="ORF">SAMN05444377_106108</name>
</gene>
<dbReference type="CDD" id="cd00063">
    <property type="entry name" value="FN3"/>
    <property type="match status" value="1"/>
</dbReference>
<evidence type="ECO:0000256" key="3">
    <source>
        <dbReference type="SAM" id="SignalP"/>
    </source>
</evidence>
<dbReference type="CDD" id="cd08023">
    <property type="entry name" value="GH16_laminarinase_like"/>
    <property type="match status" value="1"/>
</dbReference>